<dbReference type="EMBL" id="JAPZBT010000001">
    <property type="protein sequence ID" value="KAJ5382975.1"/>
    <property type="molecule type" value="Genomic_DNA"/>
</dbReference>
<evidence type="ECO:0000313" key="4">
    <source>
        <dbReference type="Proteomes" id="UP001147752"/>
    </source>
</evidence>
<dbReference type="GO" id="GO:0017000">
    <property type="term" value="P:antibiotic biosynthetic process"/>
    <property type="evidence" value="ECO:0007669"/>
    <property type="project" value="UniProtKB-ARBA"/>
</dbReference>
<dbReference type="SUPFAM" id="SSF53474">
    <property type="entry name" value="alpha/beta-Hydrolases"/>
    <property type="match status" value="1"/>
</dbReference>
<dbReference type="PANTHER" id="PTHR43798">
    <property type="entry name" value="MONOACYLGLYCEROL LIPASE"/>
    <property type="match status" value="1"/>
</dbReference>
<dbReference type="InterPro" id="IPR029058">
    <property type="entry name" value="AB_hydrolase_fold"/>
</dbReference>
<dbReference type="Pfam" id="PF00561">
    <property type="entry name" value="Abhydrolase_1"/>
    <property type="match status" value="1"/>
</dbReference>
<dbReference type="GO" id="GO:0072330">
    <property type="term" value="P:monocarboxylic acid biosynthetic process"/>
    <property type="evidence" value="ECO:0007669"/>
    <property type="project" value="UniProtKB-ARBA"/>
</dbReference>
<dbReference type="Gene3D" id="3.40.50.1820">
    <property type="entry name" value="alpha/beta hydrolase"/>
    <property type="match status" value="1"/>
</dbReference>
<dbReference type="InterPro" id="IPR050266">
    <property type="entry name" value="AB_hydrolase_sf"/>
</dbReference>
<feature type="domain" description="AB hydrolase-1" evidence="2">
    <location>
        <begin position="47"/>
        <end position="141"/>
    </location>
</feature>
<evidence type="ECO:0000259" key="2">
    <source>
        <dbReference type="Pfam" id="PF00561"/>
    </source>
</evidence>
<protein>
    <recommendedName>
        <fullName evidence="2">AB hydrolase-1 domain-containing protein</fullName>
    </recommendedName>
</protein>
<dbReference type="GeneID" id="81457799"/>
<reference evidence="3" key="2">
    <citation type="journal article" date="2023" name="IMA Fungus">
        <title>Comparative genomic study of the Penicillium genus elucidates a diverse pangenome and 15 lateral gene transfer events.</title>
        <authorList>
            <person name="Petersen C."/>
            <person name="Sorensen T."/>
            <person name="Nielsen M.R."/>
            <person name="Sondergaard T.E."/>
            <person name="Sorensen J.L."/>
            <person name="Fitzpatrick D.A."/>
            <person name="Frisvad J.C."/>
            <person name="Nielsen K.L."/>
        </authorList>
    </citation>
    <scope>NUCLEOTIDE SEQUENCE</scope>
    <source>
        <strain evidence="3">IBT 3081</strain>
    </source>
</reference>
<name>A0A9W9VKM5_9EURO</name>
<dbReference type="InterPro" id="IPR000073">
    <property type="entry name" value="AB_hydrolase_1"/>
</dbReference>
<sequence length="337" mass="37187">MRFLVLSIVQLISICVADVPSWDAWPHQRIKVNEDVSIHLRYYGTGPPVLLIHGNPQHSLSYSTIAPILAQNYTVITADNRGAGDSSIPADDDYTASTHADDFKAILDFLHINETYVFSHDKGSGIAAALAAKYPSYVKRIGFSEYALPGFGYENLWTPSSGGSIGWDLYKNWQLGFFSVPDAAQYFIQGREKEMLAWYFWHTSYSGNEAISEDHLTRYATSISKPGFLRSMMNIFSVSTVTEDASFFNASSSRNPLPMPVLVLGGEASFAPGSVLQQNFGPVSSDLQVDVIPKAGHWVLDESPVWVADRLSTFFGEDSDGILTVDLSYLTNQVTLV</sequence>
<dbReference type="Proteomes" id="UP001147752">
    <property type="component" value="Unassembled WGS sequence"/>
</dbReference>
<evidence type="ECO:0000313" key="3">
    <source>
        <dbReference type="EMBL" id="KAJ5382975.1"/>
    </source>
</evidence>
<evidence type="ECO:0000256" key="1">
    <source>
        <dbReference type="SAM" id="SignalP"/>
    </source>
</evidence>
<accession>A0A9W9VKM5</accession>
<dbReference type="AlphaFoldDB" id="A0A9W9VKM5"/>
<dbReference type="PANTHER" id="PTHR43798:SF33">
    <property type="entry name" value="HYDROLASE, PUTATIVE (AFU_ORTHOLOGUE AFUA_2G14860)-RELATED"/>
    <property type="match status" value="1"/>
</dbReference>
<gene>
    <name evidence="3" type="ORF">N7517_000886</name>
</gene>
<reference evidence="3" key="1">
    <citation type="submission" date="2022-12" db="EMBL/GenBank/DDBJ databases">
        <authorList>
            <person name="Petersen C."/>
        </authorList>
    </citation>
    <scope>NUCLEOTIDE SEQUENCE</scope>
    <source>
        <strain evidence="3">IBT 3081</strain>
    </source>
</reference>
<dbReference type="GO" id="GO:0016020">
    <property type="term" value="C:membrane"/>
    <property type="evidence" value="ECO:0007669"/>
    <property type="project" value="TreeGrafter"/>
</dbReference>
<comment type="caution">
    <text evidence="3">The sequence shown here is derived from an EMBL/GenBank/DDBJ whole genome shotgun (WGS) entry which is preliminary data.</text>
</comment>
<dbReference type="OrthoDB" id="408373at2759"/>
<proteinExistence type="predicted"/>
<feature type="signal peptide" evidence="1">
    <location>
        <begin position="1"/>
        <end position="17"/>
    </location>
</feature>
<keyword evidence="1" id="KW-0732">Signal</keyword>
<organism evidence="3 4">
    <name type="scientific">Penicillium concentricum</name>
    <dbReference type="NCBI Taxonomy" id="293559"/>
    <lineage>
        <taxon>Eukaryota</taxon>
        <taxon>Fungi</taxon>
        <taxon>Dikarya</taxon>
        <taxon>Ascomycota</taxon>
        <taxon>Pezizomycotina</taxon>
        <taxon>Eurotiomycetes</taxon>
        <taxon>Eurotiomycetidae</taxon>
        <taxon>Eurotiales</taxon>
        <taxon>Aspergillaceae</taxon>
        <taxon>Penicillium</taxon>
    </lineage>
</organism>
<feature type="chain" id="PRO_5040862592" description="AB hydrolase-1 domain-containing protein" evidence="1">
    <location>
        <begin position="18"/>
        <end position="337"/>
    </location>
</feature>
<dbReference type="RefSeq" id="XP_056582751.1">
    <property type="nucleotide sequence ID" value="XM_056718616.1"/>
</dbReference>
<keyword evidence="4" id="KW-1185">Reference proteome</keyword>